<dbReference type="InterPro" id="IPR029760">
    <property type="entry name" value="GPX_CS"/>
</dbReference>
<dbReference type="Proteomes" id="UP001637994">
    <property type="component" value="Unassembled WGS sequence"/>
</dbReference>
<keyword evidence="3 4" id="KW-0560">Oxidoreductase</keyword>
<dbReference type="PROSITE" id="PS00763">
    <property type="entry name" value="GLUTATHIONE_PEROXID_2"/>
    <property type="match status" value="1"/>
</dbReference>
<dbReference type="PRINTS" id="PR01011">
    <property type="entry name" value="GLUTPROXDASE"/>
</dbReference>
<dbReference type="RefSeq" id="WP_106460883.1">
    <property type="nucleotide sequence ID" value="NZ_JBGMEF010000029.1"/>
</dbReference>
<dbReference type="PIRSF" id="PIRSF000303">
    <property type="entry name" value="Glutathion_perox"/>
    <property type="match status" value="1"/>
</dbReference>
<dbReference type="PROSITE" id="PS00460">
    <property type="entry name" value="GLUTATHIONE_PEROXID_1"/>
    <property type="match status" value="1"/>
</dbReference>
<dbReference type="PANTHER" id="PTHR11592">
    <property type="entry name" value="GLUTATHIONE PEROXIDASE"/>
    <property type="match status" value="1"/>
</dbReference>
<comment type="caution">
    <text evidence="6">The sequence shown here is derived from an EMBL/GenBank/DDBJ whole genome shotgun (WGS) entry which is preliminary data.</text>
</comment>
<sequence length="160" mass="18134">MTTVYDFKVKNDQGEMVSLEKYKGKVLLIVNTATKCGFTPQYEGLEELYEKYKDRGFEILDFPSNQFGAQAPGDIEEINGFCELNFGTSFDRFDKIDVNGDNEDPLYTFLKSQKSGLAGPAIKWNFTKFLIDKNGNVVKRYGSAKKPKNIAKDIEEELNA</sequence>
<evidence type="ECO:0000259" key="5">
    <source>
        <dbReference type="PROSITE" id="PS51352"/>
    </source>
</evidence>
<dbReference type="CDD" id="cd00340">
    <property type="entry name" value="GSH_Peroxidase"/>
    <property type="match status" value="1"/>
</dbReference>
<evidence type="ECO:0000256" key="1">
    <source>
        <dbReference type="ARBA" id="ARBA00006926"/>
    </source>
</evidence>
<keyword evidence="2 4" id="KW-0575">Peroxidase</keyword>
<name>A0ABW9MEB2_9FIRM</name>
<feature type="domain" description="Thioredoxin" evidence="5">
    <location>
        <begin position="1"/>
        <end position="159"/>
    </location>
</feature>
<comment type="similarity">
    <text evidence="1 4">Belongs to the glutathione peroxidase family.</text>
</comment>
<reference evidence="6 7" key="1">
    <citation type="journal article" date="2025" name="Anaerobe">
        <title>Description of Anaerococcus kampingiae sp. nov., Anaerococcus groningensis sp. nov., Anaerococcus martiniensis sp. nov., and Anaerococcus cruorum sp. nov., isolated from human clinical specimens.</title>
        <authorList>
            <person name="Boiten K.E."/>
            <person name="Meijer J."/>
            <person name="van Wezel E.M."/>
            <person name="Veloo A.C.M."/>
        </authorList>
    </citation>
    <scope>NUCLEOTIDE SEQUENCE [LARGE SCALE GENOMIC DNA]</scope>
    <source>
        <strain evidence="6 7">ENR0874</strain>
    </source>
</reference>
<evidence type="ECO:0000256" key="3">
    <source>
        <dbReference type="ARBA" id="ARBA00023002"/>
    </source>
</evidence>
<evidence type="ECO:0000256" key="4">
    <source>
        <dbReference type="RuleBase" id="RU000499"/>
    </source>
</evidence>
<accession>A0ABW9MEB2</accession>
<dbReference type="PROSITE" id="PS51352">
    <property type="entry name" value="THIOREDOXIN_2"/>
    <property type="match status" value="1"/>
</dbReference>
<gene>
    <name evidence="6" type="ORF">ACCQ42_07745</name>
</gene>
<dbReference type="Pfam" id="PF00255">
    <property type="entry name" value="GSHPx"/>
    <property type="match status" value="1"/>
</dbReference>
<evidence type="ECO:0000313" key="7">
    <source>
        <dbReference type="Proteomes" id="UP001637994"/>
    </source>
</evidence>
<protein>
    <recommendedName>
        <fullName evidence="4">Glutathione peroxidase</fullName>
    </recommendedName>
</protein>
<dbReference type="InterPro" id="IPR013766">
    <property type="entry name" value="Thioredoxin_domain"/>
</dbReference>
<proteinExistence type="inferred from homology"/>
<dbReference type="SUPFAM" id="SSF52833">
    <property type="entry name" value="Thioredoxin-like"/>
    <property type="match status" value="1"/>
</dbReference>
<dbReference type="PROSITE" id="PS51355">
    <property type="entry name" value="GLUTATHIONE_PEROXID_3"/>
    <property type="match status" value="1"/>
</dbReference>
<dbReference type="GO" id="GO:0004601">
    <property type="term" value="F:peroxidase activity"/>
    <property type="evidence" value="ECO:0007669"/>
    <property type="project" value="UniProtKB-KW"/>
</dbReference>
<dbReference type="InterPro" id="IPR000889">
    <property type="entry name" value="Glutathione_peroxidase"/>
</dbReference>
<dbReference type="EMBL" id="JBGMEF010000029">
    <property type="protein sequence ID" value="MFO3667661.1"/>
    <property type="molecule type" value="Genomic_DNA"/>
</dbReference>
<evidence type="ECO:0000313" key="6">
    <source>
        <dbReference type="EMBL" id="MFO3667661.1"/>
    </source>
</evidence>
<dbReference type="Gene3D" id="3.40.30.10">
    <property type="entry name" value="Glutaredoxin"/>
    <property type="match status" value="1"/>
</dbReference>
<dbReference type="InterPro" id="IPR029759">
    <property type="entry name" value="GPX_AS"/>
</dbReference>
<dbReference type="PANTHER" id="PTHR11592:SF78">
    <property type="entry name" value="GLUTATHIONE PEROXIDASE"/>
    <property type="match status" value="1"/>
</dbReference>
<dbReference type="InterPro" id="IPR036249">
    <property type="entry name" value="Thioredoxin-like_sf"/>
</dbReference>
<organism evidence="6 7">
    <name type="scientific">Anaerococcus kampingae</name>
    <dbReference type="NCBI Taxonomy" id="3115614"/>
    <lineage>
        <taxon>Bacteria</taxon>
        <taxon>Bacillati</taxon>
        <taxon>Bacillota</taxon>
        <taxon>Tissierellia</taxon>
        <taxon>Tissierellales</taxon>
        <taxon>Peptoniphilaceae</taxon>
        <taxon>Anaerococcus</taxon>
    </lineage>
</organism>
<evidence type="ECO:0000256" key="2">
    <source>
        <dbReference type="ARBA" id="ARBA00022559"/>
    </source>
</evidence>
<keyword evidence="7" id="KW-1185">Reference proteome</keyword>